<feature type="transmembrane region" description="Helical" evidence="12">
    <location>
        <begin position="206"/>
        <end position="224"/>
    </location>
</feature>
<evidence type="ECO:0000313" key="14">
    <source>
        <dbReference type="EMBL" id="MBN3314650.1"/>
    </source>
</evidence>
<dbReference type="InterPro" id="IPR009132">
    <property type="entry name" value="TAAR_fam"/>
</dbReference>
<evidence type="ECO:0000256" key="3">
    <source>
        <dbReference type="ARBA" id="ARBA00022692"/>
    </source>
</evidence>
<accession>A0A8J7NMH1</accession>
<feature type="domain" description="G-protein coupled receptors family 1 profile" evidence="13">
    <location>
        <begin position="1"/>
        <end position="227"/>
    </location>
</feature>
<evidence type="ECO:0000256" key="10">
    <source>
        <dbReference type="ARBA" id="ARBA00023224"/>
    </source>
</evidence>
<keyword evidence="2" id="KW-1003">Cell membrane</keyword>
<evidence type="ECO:0000256" key="12">
    <source>
        <dbReference type="SAM" id="Phobius"/>
    </source>
</evidence>
<proteinExistence type="inferred from homology"/>
<dbReference type="EMBL" id="JAAWVO010016647">
    <property type="protein sequence ID" value="MBN3314650.1"/>
    <property type="molecule type" value="Genomic_DNA"/>
</dbReference>
<dbReference type="AlphaFoldDB" id="A0A8J7NMH1"/>
<evidence type="ECO:0000256" key="9">
    <source>
        <dbReference type="ARBA" id="ARBA00023180"/>
    </source>
</evidence>
<comment type="subcellular location">
    <subcellularLocation>
        <location evidence="1">Cell membrane</location>
        <topology evidence="1">Multi-pass membrane protein</topology>
    </subcellularLocation>
</comment>
<feature type="non-terminal residue" evidence="14">
    <location>
        <position position="278"/>
    </location>
</feature>
<dbReference type="PRINTS" id="PR00237">
    <property type="entry name" value="GPCRRHODOPSN"/>
</dbReference>
<organism evidence="14 15">
    <name type="scientific">Atractosteus spatula</name>
    <name type="common">Alligator gar</name>
    <name type="synonym">Lepisosteus spatula</name>
    <dbReference type="NCBI Taxonomy" id="7917"/>
    <lineage>
        <taxon>Eukaryota</taxon>
        <taxon>Metazoa</taxon>
        <taxon>Chordata</taxon>
        <taxon>Craniata</taxon>
        <taxon>Vertebrata</taxon>
        <taxon>Euteleostomi</taxon>
        <taxon>Actinopterygii</taxon>
        <taxon>Neopterygii</taxon>
        <taxon>Holostei</taxon>
        <taxon>Semionotiformes</taxon>
        <taxon>Lepisosteidae</taxon>
        <taxon>Atractosteus</taxon>
    </lineage>
</organism>
<feature type="non-terminal residue" evidence="14">
    <location>
        <position position="1"/>
    </location>
</feature>
<dbReference type="PANTHER" id="PTHR24249">
    <property type="entry name" value="HISTAMINE RECEPTOR-RELATED G-PROTEIN COUPLED RECEPTOR"/>
    <property type="match status" value="1"/>
</dbReference>
<evidence type="ECO:0000256" key="1">
    <source>
        <dbReference type="ARBA" id="ARBA00004651"/>
    </source>
</evidence>
<evidence type="ECO:0000259" key="13">
    <source>
        <dbReference type="PROSITE" id="PS50262"/>
    </source>
</evidence>
<keyword evidence="3 11" id="KW-0812">Transmembrane</keyword>
<feature type="transmembrane region" description="Helical" evidence="12">
    <location>
        <begin position="97"/>
        <end position="123"/>
    </location>
</feature>
<sequence length="278" mass="31761">MVIISISHFKQLHTPTNLLLLSLAVADFLSGLIMMPFLMIMYIETCWYFGMTFCYIFTSVFAILSVTSLINVVFISIDRYFAVCDPLQYSNKITVNVISLCIILSWSFAILYSLMIVVCNINFKSTEGINTCLGECLIEMSASWVILDIFISFILPCSIMIFLYIKIFIVAKRHAQVITSVTEQLTYRDEKNSNISKRSERKAAKTLGIVMAVFLLCWMPYYIANIVAGNLNPTNPSYRLYDPLPSGKQYRSIRARTTTLRDSFYPRTIKLLNSLSHL</sequence>
<dbReference type="InterPro" id="IPR017452">
    <property type="entry name" value="GPCR_Rhodpsn_7TM"/>
</dbReference>
<reference evidence="14" key="1">
    <citation type="journal article" date="2021" name="Cell">
        <title>Tracing the genetic footprints of vertebrate landing in non-teleost ray-finned fishes.</title>
        <authorList>
            <person name="Bi X."/>
            <person name="Wang K."/>
            <person name="Yang L."/>
            <person name="Pan H."/>
            <person name="Jiang H."/>
            <person name="Wei Q."/>
            <person name="Fang M."/>
            <person name="Yu H."/>
            <person name="Zhu C."/>
            <person name="Cai Y."/>
            <person name="He Y."/>
            <person name="Gan X."/>
            <person name="Zeng H."/>
            <person name="Yu D."/>
            <person name="Zhu Y."/>
            <person name="Jiang H."/>
            <person name="Qiu Q."/>
            <person name="Yang H."/>
            <person name="Zhang Y.E."/>
            <person name="Wang W."/>
            <person name="Zhu M."/>
            <person name="He S."/>
            <person name="Zhang G."/>
        </authorList>
    </citation>
    <scope>NUCLEOTIDE SEQUENCE</scope>
    <source>
        <strain evidence="14">Allg_001</strain>
    </source>
</reference>
<feature type="transmembrane region" description="Helical" evidence="12">
    <location>
        <begin position="143"/>
        <end position="165"/>
    </location>
</feature>
<keyword evidence="7" id="KW-1015">Disulfide bond</keyword>
<dbReference type="PROSITE" id="PS00237">
    <property type="entry name" value="G_PROTEIN_RECEP_F1_1"/>
    <property type="match status" value="1"/>
</dbReference>
<dbReference type="PANTHER" id="PTHR24249:SF381">
    <property type="entry name" value="TRACE AMINE ASSOCIATED RECEPTOR 19P-RELATED"/>
    <property type="match status" value="1"/>
</dbReference>
<evidence type="ECO:0000256" key="4">
    <source>
        <dbReference type="ARBA" id="ARBA00022989"/>
    </source>
</evidence>
<evidence type="ECO:0000256" key="5">
    <source>
        <dbReference type="ARBA" id="ARBA00023040"/>
    </source>
</evidence>
<dbReference type="Pfam" id="PF00001">
    <property type="entry name" value="7tm_1"/>
    <property type="match status" value="1"/>
</dbReference>
<dbReference type="Gene3D" id="1.20.1070.10">
    <property type="entry name" value="Rhodopsin 7-helix transmembrane proteins"/>
    <property type="match status" value="1"/>
</dbReference>
<name>A0A8J7NMH1_ATRSP</name>
<dbReference type="InterPro" id="IPR050569">
    <property type="entry name" value="TAAR"/>
</dbReference>
<dbReference type="GO" id="GO:0005886">
    <property type="term" value="C:plasma membrane"/>
    <property type="evidence" value="ECO:0007669"/>
    <property type="project" value="UniProtKB-SubCell"/>
</dbReference>
<evidence type="ECO:0000313" key="15">
    <source>
        <dbReference type="Proteomes" id="UP000736164"/>
    </source>
</evidence>
<dbReference type="Proteomes" id="UP000736164">
    <property type="component" value="Unassembled WGS sequence"/>
</dbReference>
<keyword evidence="8 11" id="KW-0675">Receptor</keyword>
<keyword evidence="6 12" id="KW-0472">Membrane</keyword>
<comment type="caution">
    <text evidence="14">The sequence shown here is derived from an EMBL/GenBank/DDBJ whole genome shotgun (WGS) entry which is preliminary data.</text>
</comment>
<evidence type="ECO:0000256" key="11">
    <source>
        <dbReference type="RuleBase" id="RU000688"/>
    </source>
</evidence>
<dbReference type="SUPFAM" id="SSF81321">
    <property type="entry name" value="Family A G protein-coupled receptor-like"/>
    <property type="match status" value="1"/>
</dbReference>
<keyword evidence="15" id="KW-1185">Reference proteome</keyword>
<dbReference type="SMART" id="SM01381">
    <property type="entry name" value="7TM_GPCR_Srsx"/>
    <property type="match status" value="1"/>
</dbReference>
<dbReference type="InterPro" id="IPR000276">
    <property type="entry name" value="GPCR_Rhodpsn"/>
</dbReference>
<feature type="transmembrane region" description="Helical" evidence="12">
    <location>
        <begin position="55"/>
        <end position="77"/>
    </location>
</feature>
<dbReference type="GO" id="GO:0001594">
    <property type="term" value="F:trace-amine receptor activity"/>
    <property type="evidence" value="ECO:0007669"/>
    <property type="project" value="InterPro"/>
</dbReference>
<keyword evidence="4 12" id="KW-1133">Transmembrane helix</keyword>
<dbReference type="PRINTS" id="PR01830">
    <property type="entry name" value="TRACEAMINER"/>
</dbReference>
<gene>
    <name evidence="14" type="primary">Taar13c_5</name>
    <name evidence="14" type="ORF">GTO95_0012374</name>
</gene>
<keyword evidence="9" id="KW-0325">Glycoprotein</keyword>
<evidence type="ECO:0000256" key="7">
    <source>
        <dbReference type="ARBA" id="ARBA00023157"/>
    </source>
</evidence>
<keyword evidence="5 11" id="KW-0297">G-protein coupled receptor</keyword>
<feature type="transmembrane region" description="Helical" evidence="12">
    <location>
        <begin position="18"/>
        <end position="43"/>
    </location>
</feature>
<evidence type="ECO:0000256" key="2">
    <source>
        <dbReference type="ARBA" id="ARBA00022475"/>
    </source>
</evidence>
<keyword evidence="10 11" id="KW-0807">Transducer</keyword>
<comment type="similarity">
    <text evidence="11">Belongs to the G-protein coupled receptor 1 family.</text>
</comment>
<evidence type="ECO:0000256" key="8">
    <source>
        <dbReference type="ARBA" id="ARBA00023170"/>
    </source>
</evidence>
<dbReference type="PROSITE" id="PS50262">
    <property type="entry name" value="G_PROTEIN_RECEP_F1_2"/>
    <property type="match status" value="1"/>
</dbReference>
<protein>
    <submittedName>
        <fullName evidence="14">TA13C protein</fullName>
    </submittedName>
</protein>
<evidence type="ECO:0000256" key="6">
    <source>
        <dbReference type="ARBA" id="ARBA00023136"/>
    </source>
</evidence>